<dbReference type="EMBL" id="JAHLQT010040691">
    <property type="protein sequence ID" value="KAG7155751.1"/>
    <property type="molecule type" value="Genomic_DNA"/>
</dbReference>
<dbReference type="PANTHER" id="PTHR19444:SF13">
    <property type="entry name" value="PROTEIN UNC-93 HOMOLOG A"/>
    <property type="match status" value="1"/>
</dbReference>
<name>A0A8J5MLG8_HOMAM</name>
<dbReference type="InterPro" id="IPR051951">
    <property type="entry name" value="UNC-93_regulatory"/>
</dbReference>
<feature type="transmembrane region" description="Helical" evidence="7">
    <location>
        <begin position="122"/>
        <end position="140"/>
    </location>
</feature>
<evidence type="ECO:0000256" key="1">
    <source>
        <dbReference type="ARBA" id="ARBA00004141"/>
    </source>
</evidence>
<gene>
    <name evidence="8" type="primary">Unc93-L1</name>
    <name evidence="8" type="ORF">Hamer_G022157</name>
</gene>
<dbReference type="GO" id="GO:0006937">
    <property type="term" value="P:regulation of muscle contraction"/>
    <property type="evidence" value="ECO:0007669"/>
    <property type="project" value="TreeGrafter"/>
</dbReference>
<evidence type="ECO:0000256" key="7">
    <source>
        <dbReference type="SAM" id="Phobius"/>
    </source>
</evidence>
<sequence>MADVDKTPGETNPAFLNDDNNTTAIAKATEAGDSSSASPTTAVQKKELTEEEKIEKFRILKNVVIISIAFMFLFTSFNSMANLQSSINKVEGTAALSTLYAALVVSCAFLPTWMIKKFKAKWTLCFSMLCYSTYIAAQFYPTVWTLVPTSIILGLGAAPMWSAKCTYLTQVGGKYAEIVGENAEVVIVRFFGIFFLFFQSTQVWGNLISSSVLSQGVANEEEIDELALLSCGVNFCPHIASSETTNITNLAKPPISKIYTMASIYLVCAIISSVIIAALVDPLTRQVQTDSDGEMWGGGGRGLEGRIERMREE</sequence>
<feature type="transmembrane region" description="Helical" evidence="7">
    <location>
        <begin position="258"/>
        <end position="280"/>
    </location>
</feature>
<dbReference type="GO" id="GO:0055120">
    <property type="term" value="C:striated muscle dense body"/>
    <property type="evidence" value="ECO:0007669"/>
    <property type="project" value="TreeGrafter"/>
</dbReference>
<dbReference type="Pfam" id="PF05978">
    <property type="entry name" value="UNC-93"/>
    <property type="match status" value="1"/>
</dbReference>
<dbReference type="AlphaFoldDB" id="A0A8J5MLG8"/>
<dbReference type="GO" id="GO:0015459">
    <property type="term" value="F:potassium channel regulator activity"/>
    <property type="evidence" value="ECO:0007669"/>
    <property type="project" value="TreeGrafter"/>
</dbReference>
<comment type="similarity">
    <text evidence="2">Belongs to the unc-93 family.</text>
</comment>
<dbReference type="Proteomes" id="UP000747542">
    <property type="component" value="Unassembled WGS sequence"/>
</dbReference>
<proteinExistence type="inferred from homology"/>
<keyword evidence="4 7" id="KW-1133">Transmembrane helix</keyword>
<evidence type="ECO:0000256" key="3">
    <source>
        <dbReference type="ARBA" id="ARBA00022692"/>
    </source>
</evidence>
<feature type="transmembrane region" description="Helical" evidence="7">
    <location>
        <begin position="146"/>
        <end position="163"/>
    </location>
</feature>
<feature type="transmembrane region" description="Helical" evidence="7">
    <location>
        <begin position="175"/>
        <end position="198"/>
    </location>
</feature>
<feature type="transmembrane region" description="Helical" evidence="7">
    <location>
        <begin position="63"/>
        <end position="81"/>
    </location>
</feature>
<evidence type="ECO:0000256" key="6">
    <source>
        <dbReference type="SAM" id="MobiDB-lite"/>
    </source>
</evidence>
<dbReference type="SUPFAM" id="SSF103473">
    <property type="entry name" value="MFS general substrate transporter"/>
    <property type="match status" value="1"/>
</dbReference>
<comment type="caution">
    <text evidence="8">The sequence shown here is derived from an EMBL/GenBank/DDBJ whole genome shotgun (WGS) entry which is preliminary data.</text>
</comment>
<evidence type="ECO:0000256" key="4">
    <source>
        <dbReference type="ARBA" id="ARBA00022989"/>
    </source>
</evidence>
<dbReference type="InterPro" id="IPR036259">
    <property type="entry name" value="MFS_trans_sf"/>
</dbReference>
<keyword evidence="5 7" id="KW-0472">Membrane</keyword>
<evidence type="ECO:0000313" key="9">
    <source>
        <dbReference type="Proteomes" id="UP000747542"/>
    </source>
</evidence>
<organism evidence="8 9">
    <name type="scientific">Homarus americanus</name>
    <name type="common">American lobster</name>
    <dbReference type="NCBI Taxonomy" id="6706"/>
    <lineage>
        <taxon>Eukaryota</taxon>
        <taxon>Metazoa</taxon>
        <taxon>Ecdysozoa</taxon>
        <taxon>Arthropoda</taxon>
        <taxon>Crustacea</taxon>
        <taxon>Multicrustacea</taxon>
        <taxon>Malacostraca</taxon>
        <taxon>Eumalacostraca</taxon>
        <taxon>Eucarida</taxon>
        <taxon>Decapoda</taxon>
        <taxon>Pleocyemata</taxon>
        <taxon>Astacidea</taxon>
        <taxon>Nephropoidea</taxon>
        <taxon>Nephropidae</taxon>
        <taxon>Homarus</taxon>
    </lineage>
</organism>
<evidence type="ECO:0000256" key="2">
    <source>
        <dbReference type="ARBA" id="ARBA00009172"/>
    </source>
</evidence>
<accession>A0A8J5MLG8</accession>
<keyword evidence="9" id="KW-1185">Reference proteome</keyword>
<dbReference type="GO" id="GO:0043266">
    <property type="term" value="P:regulation of potassium ion transport"/>
    <property type="evidence" value="ECO:0007669"/>
    <property type="project" value="TreeGrafter"/>
</dbReference>
<dbReference type="InterPro" id="IPR010291">
    <property type="entry name" value="Ion_channel_UNC-93"/>
</dbReference>
<protein>
    <submittedName>
        <fullName evidence="8">UNC93-like 1</fullName>
    </submittedName>
</protein>
<feature type="compositionally biased region" description="Basic and acidic residues" evidence="6">
    <location>
        <begin position="303"/>
        <end position="313"/>
    </location>
</feature>
<dbReference type="PANTHER" id="PTHR19444">
    <property type="entry name" value="UNC-93 RELATED"/>
    <property type="match status" value="1"/>
</dbReference>
<reference evidence="8" key="1">
    <citation type="journal article" date="2021" name="Sci. Adv.">
        <title>The American lobster genome reveals insights on longevity, neural, and immune adaptations.</title>
        <authorList>
            <person name="Polinski J.M."/>
            <person name="Zimin A.V."/>
            <person name="Clark K.F."/>
            <person name="Kohn A.B."/>
            <person name="Sadowski N."/>
            <person name="Timp W."/>
            <person name="Ptitsyn A."/>
            <person name="Khanna P."/>
            <person name="Romanova D.Y."/>
            <person name="Williams P."/>
            <person name="Greenwood S.J."/>
            <person name="Moroz L.L."/>
            <person name="Walt D.R."/>
            <person name="Bodnar A.G."/>
        </authorList>
    </citation>
    <scope>NUCLEOTIDE SEQUENCE</scope>
    <source>
        <strain evidence="8">GMGI-L3</strain>
    </source>
</reference>
<feature type="region of interest" description="Disordered" evidence="6">
    <location>
        <begin position="1"/>
        <end position="20"/>
    </location>
</feature>
<dbReference type="GO" id="GO:0005886">
    <property type="term" value="C:plasma membrane"/>
    <property type="evidence" value="ECO:0007669"/>
    <property type="project" value="TreeGrafter"/>
</dbReference>
<evidence type="ECO:0000256" key="5">
    <source>
        <dbReference type="ARBA" id="ARBA00023136"/>
    </source>
</evidence>
<keyword evidence="3 7" id="KW-0812">Transmembrane</keyword>
<evidence type="ECO:0000313" key="8">
    <source>
        <dbReference type="EMBL" id="KAG7155751.1"/>
    </source>
</evidence>
<comment type="subcellular location">
    <subcellularLocation>
        <location evidence="1">Membrane</location>
        <topology evidence="1">Multi-pass membrane protein</topology>
    </subcellularLocation>
</comment>
<dbReference type="Gene3D" id="1.20.1250.20">
    <property type="entry name" value="MFS general substrate transporter like domains"/>
    <property type="match status" value="1"/>
</dbReference>
<feature type="transmembrane region" description="Helical" evidence="7">
    <location>
        <begin position="93"/>
        <end position="115"/>
    </location>
</feature>
<feature type="region of interest" description="Disordered" evidence="6">
    <location>
        <begin position="294"/>
        <end position="313"/>
    </location>
</feature>